<feature type="non-terminal residue" evidence="2">
    <location>
        <position position="1"/>
    </location>
</feature>
<evidence type="ECO:0000313" key="3">
    <source>
        <dbReference type="Proteomes" id="UP001497623"/>
    </source>
</evidence>
<feature type="region of interest" description="Disordered" evidence="1">
    <location>
        <begin position="198"/>
        <end position="299"/>
    </location>
</feature>
<dbReference type="EMBL" id="CAXKWB010000225">
    <property type="protein sequence ID" value="CAL4059885.1"/>
    <property type="molecule type" value="Genomic_DNA"/>
</dbReference>
<accession>A0AAV2PM49</accession>
<dbReference type="AlphaFoldDB" id="A0AAV2PM49"/>
<proteinExistence type="predicted"/>
<keyword evidence="3" id="KW-1185">Reference proteome</keyword>
<reference evidence="2 3" key="1">
    <citation type="submission" date="2024-05" db="EMBL/GenBank/DDBJ databases">
        <authorList>
            <person name="Wallberg A."/>
        </authorList>
    </citation>
    <scope>NUCLEOTIDE SEQUENCE [LARGE SCALE GENOMIC DNA]</scope>
</reference>
<name>A0AAV2PM49_MEGNR</name>
<sequence length="337" mass="39762">EEGEEPVKLAKMDLSNFLTSRAVRFTKLFTEGQPVNKYIERICNRYSEESFADEQRRRYLVAHMDMDDACYLASYLIDLGIEIKQSTFKECIDALRDLYETETEREERERAENPSLNESIEEPEEEETEEIVEEPKPKDIYEFDFEQREREHANIIDLAYHNTKQVVDDSIYRGGKWAGKITPEAEVDVVKKFKKFKNKSLGDDNKTNEEMNGLTESTENTLQKKKKKKKKKKVVNENEENKNDNRFDENNEENNKMMKEAEEAAQNSFKNILEISSKRSNEVTNNSQSATKDEDVPFKDKLILSTKQTRQFWNSREKTSEEDILWKKRKGKPIFNR</sequence>
<feature type="compositionally biased region" description="Acidic residues" evidence="1">
    <location>
        <begin position="119"/>
        <end position="132"/>
    </location>
</feature>
<protein>
    <submittedName>
        <fullName evidence="2">Uncharacterized protein</fullName>
    </submittedName>
</protein>
<comment type="caution">
    <text evidence="2">The sequence shown here is derived from an EMBL/GenBank/DDBJ whole genome shotgun (WGS) entry which is preliminary data.</text>
</comment>
<feature type="compositionally biased region" description="Basic and acidic residues" evidence="1">
    <location>
        <begin position="234"/>
        <end position="262"/>
    </location>
</feature>
<feature type="region of interest" description="Disordered" evidence="1">
    <location>
        <begin position="102"/>
        <end position="133"/>
    </location>
</feature>
<feature type="compositionally biased region" description="Basic residues" evidence="1">
    <location>
        <begin position="223"/>
        <end position="233"/>
    </location>
</feature>
<organism evidence="2 3">
    <name type="scientific">Meganyctiphanes norvegica</name>
    <name type="common">Northern krill</name>
    <name type="synonym">Thysanopoda norvegica</name>
    <dbReference type="NCBI Taxonomy" id="48144"/>
    <lineage>
        <taxon>Eukaryota</taxon>
        <taxon>Metazoa</taxon>
        <taxon>Ecdysozoa</taxon>
        <taxon>Arthropoda</taxon>
        <taxon>Crustacea</taxon>
        <taxon>Multicrustacea</taxon>
        <taxon>Malacostraca</taxon>
        <taxon>Eumalacostraca</taxon>
        <taxon>Eucarida</taxon>
        <taxon>Euphausiacea</taxon>
        <taxon>Euphausiidae</taxon>
        <taxon>Meganyctiphanes</taxon>
    </lineage>
</organism>
<evidence type="ECO:0000256" key="1">
    <source>
        <dbReference type="SAM" id="MobiDB-lite"/>
    </source>
</evidence>
<dbReference type="Proteomes" id="UP001497623">
    <property type="component" value="Unassembled WGS sequence"/>
</dbReference>
<evidence type="ECO:0000313" key="2">
    <source>
        <dbReference type="EMBL" id="CAL4059885.1"/>
    </source>
</evidence>
<gene>
    <name evidence="2" type="ORF">MNOR_LOCUS928</name>
</gene>
<feature type="compositionally biased region" description="Basic and acidic residues" evidence="1">
    <location>
        <begin position="200"/>
        <end position="209"/>
    </location>
</feature>